<evidence type="ECO:0000256" key="1">
    <source>
        <dbReference type="SAM" id="MobiDB-lite"/>
    </source>
</evidence>
<sequence>MTSGPVRIPSALLVCAGNYDNQLPSPLPSPLPSADQVRQRSSVGCEVRHITNASNKRALVEHREYEMDEGDGHLHNTIVRYWDRKRRGNCENKDKRASRPKAISQPKHKLAASKDNNLSLTKHVPKKLERGPSWEHCELASAGSEKIERTGNNARVANTCFRGLNNPHLKYDVAAQTTMEKGVDLTQRSRKRAGGNVMLLGMDAARSRCRYDGEGGLEGGGGSGASGQKERTGGAVVVLGEEGANEGEEGVDVVDGLHLGVGARARPSRRCRGRRRCVRWRCRGRRVRADAVEDR</sequence>
<evidence type="ECO:0000313" key="2">
    <source>
        <dbReference type="EMBL" id="KAJ7749406.1"/>
    </source>
</evidence>
<comment type="caution">
    <text evidence="2">The sequence shown here is derived from an EMBL/GenBank/DDBJ whole genome shotgun (WGS) entry which is preliminary data.</text>
</comment>
<proteinExistence type="predicted"/>
<evidence type="ECO:0000313" key="3">
    <source>
        <dbReference type="Proteomes" id="UP001215598"/>
    </source>
</evidence>
<protein>
    <submittedName>
        <fullName evidence="2">Uncharacterized protein</fullName>
    </submittedName>
</protein>
<name>A0AAD7IV52_9AGAR</name>
<gene>
    <name evidence="2" type="ORF">B0H16DRAFT_1461185</name>
</gene>
<keyword evidence="3" id="KW-1185">Reference proteome</keyword>
<reference evidence="2" key="1">
    <citation type="submission" date="2023-03" db="EMBL/GenBank/DDBJ databases">
        <title>Massive genome expansion in bonnet fungi (Mycena s.s.) driven by repeated elements and novel gene families across ecological guilds.</title>
        <authorList>
            <consortium name="Lawrence Berkeley National Laboratory"/>
            <person name="Harder C.B."/>
            <person name="Miyauchi S."/>
            <person name="Viragh M."/>
            <person name="Kuo A."/>
            <person name="Thoen E."/>
            <person name="Andreopoulos B."/>
            <person name="Lu D."/>
            <person name="Skrede I."/>
            <person name="Drula E."/>
            <person name="Henrissat B."/>
            <person name="Morin E."/>
            <person name="Kohler A."/>
            <person name="Barry K."/>
            <person name="LaButti K."/>
            <person name="Morin E."/>
            <person name="Salamov A."/>
            <person name="Lipzen A."/>
            <person name="Mereny Z."/>
            <person name="Hegedus B."/>
            <person name="Baldrian P."/>
            <person name="Stursova M."/>
            <person name="Weitz H."/>
            <person name="Taylor A."/>
            <person name="Grigoriev I.V."/>
            <person name="Nagy L.G."/>
            <person name="Martin F."/>
            <person name="Kauserud H."/>
        </authorList>
    </citation>
    <scope>NUCLEOTIDE SEQUENCE</scope>
    <source>
        <strain evidence="2">CBHHK182m</strain>
    </source>
</reference>
<organism evidence="2 3">
    <name type="scientific">Mycena metata</name>
    <dbReference type="NCBI Taxonomy" id="1033252"/>
    <lineage>
        <taxon>Eukaryota</taxon>
        <taxon>Fungi</taxon>
        <taxon>Dikarya</taxon>
        <taxon>Basidiomycota</taxon>
        <taxon>Agaricomycotina</taxon>
        <taxon>Agaricomycetes</taxon>
        <taxon>Agaricomycetidae</taxon>
        <taxon>Agaricales</taxon>
        <taxon>Marasmiineae</taxon>
        <taxon>Mycenaceae</taxon>
        <taxon>Mycena</taxon>
    </lineage>
</organism>
<dbReference type="EMBL" id="JARKIB010000069">
    <property type="protein sequence ID" value="KAJ7749406.1"/>
    <property type="molecule type" value="Genomic_DNA"/>
</dbReference>
<accession>A0AAD7IV52</accession>
<dbReference type="Proteomes" id="UP001215598">
    <property type="component" value="Unassembled WGS sequence"/>
</dbReference>
<feature type="region of interest" description="Disordered" evidence="1">
    <location>
        <begin position="89"/>
        <end position="111"/>
    </location>
</feature>
<dbReference type="AlphaFoldDB" id="A0AAD7IV52"/>